<evidence type="ECO:0000313" key="2">
    <source>
        <dbReference type="EMBL" id="EFU74839.1"/>
    </source>
</evidence>
<sequence>MQIKNKSIMDTLVFLMVLSIFLLSNTVYSLKLGGSLNRILIYINLLLTITCGIYAIFIFYIEKINIIKIIKIECVFIILSL</sequence>
<keyword evidence="1" id="KW-0812">Transmembrane</keyword>
<evidence type="ECO:0000256" key="1">
    <source>
        <dbReference type="SAM" id="Phobius"/>
    </source>
</evidence>
<dbReference type="AlphaFoldDB" id="E6LD58"/>
<reference evidence="2 3" key="1">
    <citation type="submission" date="2010-12" db="EMBL/GenBank/DDBJ databases">
        <authorList>
            <person name="Muzny D."/>
            <person name="Qin X."/>
            <person name="Deng J."/>
            <person name="Jiang H."/>
            <person name="Liu Y."/>
            <person name="Qu J."/>
            <person name="Song X.-Z."/>
            <person name="Zhang L."/>
            <person name="Thornton R."/>
            <person name="Coyle M."/>
            <person name="Francisco L."/>
            <person name="Jackson L."/>
            <person name="Javaid M."/>
            <person name="Korchina V."/>
            <person name="Kovar C."/>
            <person name="Mata R."/>
            <person name="Mathew T."/>
            <person name="Ngo R."/>
            <person name="Nguyen L."/>
            <person name="Nguyen N."/>
            <person name="Okwuonu G."/>
            <person name="Ongeri F."/>
            <person name="Pham C."/>
            <person name="Simmons D."/>
            <person name="Wilczek-Boney K."/>
            <person name="Hale W."/>
            <person name="Jakkamsetti A."/>
            <person name="Pham P."/>
            <person name="Ruth R."/>
            <person name="San Lucas F."/>
            <person name="Warren J."/>
            <person name="Zhang J."/>
            <person name="Zhao Z."/>
            <person name="Zhou C."/>
            <person name="Zhu D."/>
            <person name="Lee S."/>
            <person name="Bess C."/>
            <person name="Blankenburg K."/>
            <person name="Forbes L."/>
            <person name="Fu Q."/>
            <person name="Gubbala S."/>
            <person name="Hirani K."/>
            <person name="Jayaseelan J.C."/>
            <person name="Lara F."/>
            <person name="Munidasa M."/>
            <person name="Palculict T."/>
            <person name="Patil S."/>
            <person name="Pu L.-L."/>
            <person name="Saada N."/>
            <person name="Tang L."/>
            <person name="Weissenberger G."/>
            <person name="Zhu Y."/>
            <person name="Hemphill L."/>
            <person name="Shang Y."/>
            <person name="Youmans B."/>
            <person name="Ayvaz T."/>
            <person name="Ross M."/>
            <person name="Santibanez J."/>
            <person name="Aqrawi P."/>
            <person name="Gross S."/>
            <person name="Joshi V."/>
            <person name="Fowler G."/>
            <person name="Nazareth L."/>
            <person name="Reid J."/>
            <person name="Worley K."/>
            <person name="Petrosino J."/>
            <person name="Highlander S."/>
            <person name="Gibbs R."/>
        </authorList>
    </citation>
    <scope>NUCLEOTIDE SEQUENCE [LARGE SCALE GENOMIC DNA]</scope>
    <source>
        <strain evidence="3">DSM 15952 / CCUG 50447 / LMG 22039 / TP 1.5</strain>
    </source>
</reference>
<keyword evidence="1" id="KW-0472">Membrane</keyword>
<dbReference type="STRING" id="888064.HMPREF9088_0298"/>
<keyword evidence="1" id="KW-1133">Transmembrane helix</keyword>
<dbReference type="EMBL" id="AEPV01000011">
    <property type="protein sequence ID" value="EFU74839.1"/>
    <property type="molecule type" value="Genomic_DNA"/>
</dbReference>
<dbReference type="HOGENOM" id="CLU_2579367_0_0_9"/>
<keyword evidence="3" id="KW-1185">Reference proteome</keyword>
<feature type="non-terminal residue" evidence="2">
    <location>
        <position position="81"/>
    </location>
</feature>
<comment type="caution">
    <text evidence="2">The sequence shown here is derived from an EMBL/GenBank/DDBJ whole genome shotgun (WGS) entry which is preliminary data.</text>
</comment>
<evidence type="ECO:0000313" key="3">
    <source>
        <dbReference type="Proteomes" id="UP000010296"/>
    </source>
</evidence>
<proteinExistence type="predicted"/>
<feature type="transmembrane region" description="Helical" evidence="1">
    <location>
        <begin position="39"/>
        <end position="61"/>
    </location>
</feature>
<gene>
    <name evidence="2" type="ORF">HMPREF9088_0298</name>
</gene>
<protein>
    <submittedName>
        <fullName evidence="2">Uncharacterized protein</fullName>
    </submittedName>
</protein>
<organism evidence="2 3">
    <name type="scientific">Enterococcus italicus (strain DSM 15952 / CCUG 50447 / LMG 22039 / TP 1.5)</name>
    <dbReference type="NCBI Taxonomy" id="888064"/>
    <lineage>
        <taxon>Bacteria</taxon>
        <taxon>Bacillati</taxon>
        <taxon>Bacillota</taxon>
        <taxon>Bacilli</taxon>
        <taxon>Lactobacillales</taxon>
        <taxon>Enterococcaceae</taxon>
        <taxon>Enterococcus</taxon>
    </lineage>
</organism>
<dbReference type="RefSeq" id="WP_007207319.1">
    <property type="nucleotide sequence ID" value="NZ_GL622241.1"/>
</dbReference>
<accession>E6LD58</accession>
<name>E6LD58_ENTI1</name>
<dbReference type="Proteomes" id="UP000010296">
    <property type="component" value="Unassembled WGS sequence"/>
</dbReference>